<dbReference type="InterPro" id="IPR029041">
    <property type="entry name" value="FAD-linked_oxidoreductase-like"/>
</dbReference>
<comment type="similarity">
    <text evidence="3 12">Belongs to the methylenetetrahydrofolate reductase family.</text>
</comment>
<comment type="catalytic activity">
    <reaction evidence="11">
        <text>(6S)-5-methyl-5,6,7,8-tetrahydrofolate + NAD(+) = (6R)-5,10-methylene-5,6,7,8-tetrahydrofolate + NADH + H(+)</text>
        <dbReference type="Rhea" id="RHEA:19821"/>
        <dbReference type="ChEBI" id="CHEBI:15378"/>
        <dbReference type="ChEBI" id="CHEBI:15636"/>
        <dbReference type="ChEBI" id="CHEBI:18608"/>
        <dbReference type="ChEBI" id="CHEBI:57540"/>
        <dbReference type="ChEBI" id="CHEBI:57945"/>
        <dbReference type="EC" id="1.5.1.54"/>
    </reaction>
    <physiologicalReaction direction="right-to-left" evidence="11">
        <dbReference type="Rhea" id="RHEA:19823"/>
    </physiologicalReaction>
</comment>
<dbReference type="Gene3D" id="3.20.20.220">
    <property type="match status" value="1"/>
</dbReference>
<dbReference type="Proteomes" id="UP000502958">
    <property type="component" value="Chromosome"/>
</dbReference>
<dbReference type="CDD" id="cd00537">
    <property type="entry name" value="MTHFR"/>
    <property type="match status" value="1"/>
</dbReference>
<keyword evidence="5 12" id="KW-0285">Flavoprotein</keyword>
<comment type="pathway">
    <text evidence="2 12">One-carbon metabolism; tetrahydrofolate interconversion.</text>
</comment>
<accession>A0A6C1FFJ5</accession>
<keyword evidence="4" id="KW-0028">Amino-acid biosynthesis</keyword>
<protein>
    <recommendedName>
        <fullName evidence="12">Methylenetetrahydrofolate reductase</fullName>
        <ecNumber evidence="12">1.5.1.54</ecNumber>
    </recommendedName>
</protein>
<dbReference type="GO" id="GO:0009086">
    <property type="term" value="P:methionine biosynthetic process"/>
    <property type="evidence" value="ECO:0007669"/>
    <property type="project" value="UniProtKB-KW"/>
</dbReference>
<evidence type="ECO:0000256" key="5">
    <source>
        <dbReference type="ARBA" id="ARBA00022630"/>
    </source>
</evidence>
<dbReference type="NCBIfam" id="NF006950">
    <property type="entry name" value="PRK09432.1"/>
    <property type="match status" value="1"/>
</dbReference>
<keyword evidence="8" id="KW-0520">NAD</keyword>
<keyword evidence="6 12" id="KW-0274">FAD</keyword>
<dbReference type="GO" id="GO:0005829">
    <property type="term" value="C:cytosol"/>
    <property type="evidence" value="ECO:0007669"/>
    <property type="project" value="InterPro"/>
</dbReference>
<evidence type="ECO:0000256" key="6">
    <source>
        <dbReference type="ARBA" id="ARBA00022827"/>
    </source>
</evidence>
<dbReference type="PANTHER" id="PTHR45754:SF3">
    <property type="entry name" value="METHYLENETETRAHYDROFOLATE REDUCTASE (NADPH)"/>
    <property type="match status" value="1"/>
</dbReference>
<dbReference type="GO" id="GO:0071949">
    <property type="term" value="F:FAD binding"/>
    <property type="evidence" value="ECO:0007669"/>
    <property type="project" value="TreeGrafter"/>
</dbReference>
<sequence length="292" mass="33669">MNILSEYYQDIINQKTENIKNSIHCSFEFFPPKNITLEENLWSVIRKIVKLKPKFFSVTYGANNGECQKTYNIVKKIREKTGIITAAHLTCVNSTPGKLKSIAEKYWNNGIKNIIALRGDAIKKNYKHTMYASDLVILLKKIADFDISVAAYPELHPESQNSKEDIINLKKKIDLGANRAITQFFFNIDFYLKFRDNCIKNGITVEIIPGILPIYNFIQLQRFLKMTNVQIPKWMFEIFNGLENDIFTQKIIGASIAIDMVKKLSSEGIKNFHFYTLNQSDITYSICRILGL</sequence>
<dbReference type="PANTHER" id="PTHR45754">
    <property type="entry name" value="METHYLENETETRAHYDROFOLATE REDUCTASE"/>
    <property type="match status" value="1"/>
</dbReference>
<dbReference type="EMBL" id="CP047588">
    <property type="protein sequence ID" value="QIE01809.1"/>
    <property type="molecule type" value="Genomic_DNA"/>
</dbReference>
<dbReference type="InterPro" id="IPR003171">
    <property type="entry name" value="Mehydrof_redctse-like"/>
</dbReference>
<evidence type="ECO:0000256" key="2">
    <source>
        <dbReference type="ARBA" id="ARBA00004777"/>
    </source>
</evidence>
<evidence type="ECO:0000313" key="13">
    <source>
        <dbReference type="EMBL" id="QIE01809.1"/>
    </source>
</evidence>
<name>A0A6C1FFJ5_BUCUN</name>
<dbReference type="UniPathway" id="UPA00193"/>
<comment type="pathway">
    <text evidence="10">Amino-acid biosynthesis; L-methionine biosynthesis via de novo pathway.</text>
</comment>
<dbReference type="NCBIfam" id="TIGR00676">
    <property type="entry name" value="fadh2"/>
    <property type="match status" value="1"/>
</dbReference>
<reference evidence="13 14" key="1">
    <citation type="submission" date="2020-01" db="EMBL/GenBank/DDBJ databases">
        <title>Complete genome of Buchnera aphidicola isolated from Chaitophorus populeti.</title>
        <authorList>
            <person name="Park J."/>
            <person name="Xi H."/>
        </authorList>
    </citation>
    <scope>NUCLEOTIDE SEQUENCE [LARGE SCALE GENOMIC DNA]</scope>
    <source>
        <strain evidence="13 14">UsonBac</strain>
    </source>
</reference>
<comment type="cofactor">
    <cofactor evidence="1 12">
        <name>FAD</name>
        <dbReference type="ChEBI" id="CHEBI:57692"/>
    </cofactor>
</comment>
<evidence type="ECO:0000256" key="4">
    <source>
        <dbReference type="ARBA" id="ARBA00022605"/>
    </source>
</evidence>
<evidence type="ECO:0000256" key="11">
    <source>
        <dbReference type="ARBA" id="ARBA00048628"/>
    </source>
</evidence>
<evidence type="ECO:0000313" key="14">
    <source>
        <dbReference type="Proteomes" id="UP000502958"/>
    </source>
</evidence>
<dbReference type="EC" id="1.5.1.54" evidence="12"/>
<dbReference type="SUPFAM" id="SSF51730">
    <property type="entry name" value="FAD-linked oxidoreductase"/>
    <property type="match status" value="1"/>
</dbReference>
<dbReference type="RefSeq" id="WP_163118883.1">
    <property type="nucleotide sequence ID" value="NZ_CP047588.1"/>
</dbReference>
<evidence type="ECO:0000256" key="3">
    <source>
        <dbReference type="ARBA" id="ARBA00006743"/>
    </source>
</evidence>
<dbReference type="GO" id="GO:0106312">
    <property type="term" value="F:methylenetetrahydrofolate reductase (NADH) activity"/>
    <property type="evidence" value="ECO:0007669"/>
    <property type="project" value="UniProtKB-EC"/>
</dbReference>
<dbReference type="AlphaFoldDB" id="A0A6C1FFJ5"/>
<dbReference type="Pfam" id="PF02219">
    <property type="entry name" value="MTHFR"/>
    <property type="match status" value="1"/>
</dbReference>
<organism evidence="13 14">
    <name type="scientific">Buchnera aphidicola subsp. Uroleucon sonchi</name>
    <dbReference type="NCBI Taxonomy" id="118118"/>
    <lineage>
        <taxon>Bacteria</taxon>
        <taxon>Pseudomonadati</taxon>
        <taxon>Pseudomonadota</taxon>
        <taxon>Gammaproteobacteria</taxon>
        <taxon>Enterobacterales</taxon>
        <taxon>Erwiniaceae</taxon>
        <taxon>Buchnera</taxon>
    </lineage>
</organism>
<evidence type="ECO:0000256" key="7">
    <source>
        <dbReference type="ARBA" id="ARBA00023002"/>
    </source>
</evidence>
<dbReference type="InterPro" id="IPR004620">
    <property type="entry name" value="MTHF_reductase_bac"/>
</dbReference>
<evidence type="ECO:0000256" key="10">
    <source>
        <dbReference type="ARBA" id="ARBA00034478"/>
    </source>
</evidence>
<evidence type="ECO:0000256" key="8">
    <source>
        <dbReference type="ARBA" id="ARBA00023027"/>
    </source>
</evidence>
<keyword evidence="9" id="KW-0486">Methionine biosynthesis</keyword>
<keyword evidence="7 12" id="KW-0560">Oxidoreductase</keyword>
<evidence type="ECO:0000256" key="9">
    <source>
        <dbReference type="ARBA" id="ARBA00023167"/>
    </source>
</evidence>
<proteinExistence type="inferred from homology"/>
<evidence type="ECO:0000256" key="12">
    <source>
        <dbReference type="RuleBase" id="RU003862"/>
    </source>
</evidence>
<evidence type="ECO:0000256" key="1">
    <source>
        <dbReference type="ARBA" id="ARBA00001974"/>
    </source>
</evidence>
<dbReference type="GO" id="GO:0035999">
    <property type="term" value="P:tetrahydrofolate interconversion"/>
    <property type="evidence" value="ECO:0007669"/>
    <property type="project" value="UniProtKB-UniPathway"/>
</dbReference>
<gene>
    <name evidence="13" type="primary">metF</name>
    <name evidence="13" type="ORF">GUU85_00225</name>
</gene>